<name>A0A841V3G7_MICAE</name>
<dbReference type="Gene3D" id="2.60.120.200">
    <property type="match status" value="1"/>
</dbReference>
<proteinExistence type="predicted"/>
<protein>
    <submittedName>
        <fullName evidence="5">RICIN domain-containing protein</fullName>
    </submittedName>
</protein>
<dbReference type="SUPFAM" id="SSF50370">
    <property type="entry name" value="Ricin B-like lectins"/>
    <property type="match status" value="1"/>
</dbReference>
<evidence type="ECO:0000256" key="3">
    <source>
        <dbReference type="SAM" id="Coils"/>
    </source>
</evidence>
<accession>A0A841V3G7</accession>
<dbReference type="InterPro" id="IPR006558">
    <property type="entry name" value="LamG-like"/>
</dbReference>
<dbReference type="InterPro" id="IPR013320">
    <property type="entry name" value="ConA-like_dom_sf"/>
</dbReference>
<evidence type="ECO:0000259" key="4">
    <source>
        <dbReference type="SMART" id="SM00560"/>
    </source>
</evidence>
<keyword evidence="2" id="KW-1015">Disulfide bond</keyword>
<keyword evidence="3" id="KW-0175">Coiled coil</keyword>
<evidence type="ECO:0000256" key="2">
    <source>
        <dbReference type="ARBA" id="ARBA00023157"/>
    </source>
</evidence>
<evidence type="ECO:0000313" key="6">
    <source>
        <dbReference type="Proteomes" id="UP000525432"/>
    </source>
</evidence>
<dbReference type="InterPro" id="IPR000772">
    <property type="entry name" value="Ricin_B_lectin"/>
</dbReference>
<feature type="non-terminal residue" evidence="5">
    <location>
        <position position="1086"/>
    </location>
</feature>
<evidence type="ECO:0000256" key="1">
    <source>
        <dbReference type="ARBA" id="ARBA00022729"/>
    </source>
</evidence>
<dbReference type="Pfam" id="PF14200">
    <property type="entry name" value="RicinB_lectin_2"/>
    <property type="match status" value="1"/>
</dbReference>
<dbReference type="SMART" id="SM00560">
    <property type="entry name" value="LamGL"/>
    <property type="match status" value="1"/>
</dbReference>
<comment type="caution">
    <text evidence="5">The sequence shown here is derived from an EMBL/GenBank/DDBJ whole genome shotgun (WGS) entry which is preliminary data.</text>
</comment>
<dbReference type="EMBL" id="JACEGC010000027">
    <property type="protein sequence ID" value="MBC1195227.1"/>
    <property type="molecule type" value="Genomic_DNA"/>
</dbReference>
<feature type="coiled-coil region" evidence="3">
    <location>
        <begin position="929"/>
        <end position="966"/>
    </location>
</feature>
<reference evidence="5 6" key="1">
    <citation type="submission" date="2020-07" db="EMBL/GenBank/DDBJ databases">
        <title>Genomes of two Microcystis aeruginosa (Cyanobacteria) strains from Florida (USA) with disparate toxicogenic potential.</title>
        <authorList>
            <person name="Lefler F.W."/>
            <person name="Barbosa M."/>
            <person name="Berthold D.E."/>
            <person name="Laughinghouse H.D. IV."/>
        </authorList>
    </citation>
    <scope>NUCLEOTIDE SEQUENCE [LARGE SCALE GENOMIC DNA]</scope>
    <source>
        <strain evidence="5 6">BLCCF158</strain>
    </source>
</reference>
<sequence>MYLTKDKLQHISTITHEGKIVVFATDAEGKISYTVKQDGFEDSYLNTPADQRTGWENWQTLEFPDEADDQSVVEKEKAELTHQQNTSQYLLKSLYKTENITAVAPVQVIAALEHIYVFRQSKTNTLLVDRFVLDGMTNKLNRKLEVRFKRSKRKHTPTKNMQQGSNGLVDIDTLDFRDANGKFFYEPTTELCLVNNLHKGWFSVVLVPTIENDVYRWHIFAYNSQTKKVELTTIRASEEGLFEVKDYTVFEESKDSLVPRKIPGVIKRTLDIKDVTVTNGLSATKYDLQQGQETQSGEEQLLKTATRLMLAIPTDKGAAVFSFAIAGDGTLGEIGKNPDSKIIRSRQREVLLPLNTLDEIKAIGDTTPPPQGIISGFSAGTDEEDIEDLVKISTNGGASGLANYDLVKISGTSDYQGLYRTIKVDQDTFDIDIPLDRALDLDYWEQDTFDIDIPLDRALGYWEKEDQEEGGLIFDGMITAYQKTAEGKLRVTCPNHGLQNGDQVQITGTEDYKDSYPVRKIDDTHFVIERKWAIGEAVNVKLVSQKRRGIVFDGVDDYIQLAQPLPIFSSSFTISMWVKVPANSDRGILLGDFQLLKSINVNFEVSPEGKLRFFWNDEHNLFGSKDLRDNQWHFISFVRDRENKKISGYIDGVLDFEYSREVSDKQAVIAHRIGRDSRQGGINFKGQIADLRVWKIARTAEDIKNSMYLQLTGKEVGLVGYWRLGGISEGKVVDFSVNGNDGTVYGEPYVSAATLSRKLASELDAVKYSNSELFAVSERATYEESFEFKVNSRNLVNLAYLDNADGKNLGTKIFTFSYWGKTSRSAEEKKTISVVQNKFEDLGNGWYRASCNVTIPDEVSLLRSFEIANVKGSWQSLEIRKHRIRLLSDSITETKYTDGVSLTTLADNQGTLAGYLEALEMKEKQEIVRLKEKRELEAKLAALQNLEETRQRVTQLRLDVSALVSQEGNLNRIYNDALNNPLNYWCFIQHKQTSLFWEHLKLDSSNSALVELISSYGDDWTKWKFLDAGGGYYYIQHKQTGLFCQTTSSITSTVLILPSYGSDWTKWKFTDAGGGYYYIQNKQTGL</sequence>
<organism evidence="5 6">
    <name type="scientific">Microcystis aeruginosa BLCC-F158</name>
    <dbReference type="NCBI Taxonomy" id="2755316"/>
    <lineage>
        <taxon>Bacteria</taxon>
        <taxon>Bacillati</taxon>
        <taxon>Cyanobacteriota</taxon>
        <taxon>Cyanophyceae</taxon>
        <taxon>Oscillatoriophycideae</taxon>
        <taxon>Chroococcales</taxon>
        <taxon>Microcystaceae</taxon>
        <taxon>Microcystis</taxon>
    </lineage>
</organism>
<dbReference type="RefSeq" id="WP_185239264.1">
    <property type="nucleotide sequence ID" value="NZ_JACEGC010000027.1"/>
</dbReference>
<dbReference type="AlphaFoldDB" id="A0A841V3G7"/>
<keyword evidence="1" id="KW-0732">Signal</keyword>
<feature type="domain" description="LamG-like jellyroll fold" evidence="4">
    <location>
        <begin position="570"/>
        <end position="701"/>
    </location>
</feature>
<dbReference type="CDD" id="cd00161">
    <property type="entry name" value="beta-trefoil_Ricin-like"/>
    <property type="match status" value="1"/>
</dbReference>
<dbReference type="SUPFAM" id="SSF49899">
    <property type="entry name" value="Concanavalin A-like lectins/glucanases"/>
    <property type="match status" value="1"/>
</dbReference>
<evidence type="ECO:0000313" key="5">
    <source>
        <dbReference type="EMBL" id="MBC1195227.1"/>
    </source>
</evidence>
<dbReference type="InterPro" id="IPR035992">
    <property type="entry name" value="Ricin_B-like_lectins"/>
</dbReference>
<gene>
    <name evidence="5" type="ORF">H0901_08060</name>
</gene>
<dbReference type="Gene3D" id="2.80.10.50">
    <property type="match status" value="1"/>
</dbReference>
<dbReference type="Pfam" id="PF13385">
    <property type="entry name" value="Laminin_G_3"/>
    <property type="match status" value="1"/>
</dbReference>
<dbReference type="Proteomes" id="UP000525432">
    <property type="component" value="Unassembled WGS sequence"/>
</dbReference>